<dbReference type="PROSITE" id="PS00913">
    <property type="entry name" value="ADH_IRON_1"/>
    <property type="match status" value="1"/>
</dbReference>
<dbReference type="Pfam" id="PF25137">
    <property type="entry name" value="ADH_Fe_C"/>
    <property type="match status" value="1"/>
</dbReference>
<sequence length="384" mass="41258">MNFEFMTANRIIFETGGIAKIGKLAKEFGNRVLLSSGMSMDETKKVMGYLQKEGITPVVLMVQGEPSVEGLKEGLELARKEMCDSVIGFGGGSAMDTGKVIAAMLKNPGEIIEYLEVIGAGRKLKMPSAPCIEIPTTSGTGAEVTKNAVLSSIENKVKVSLRSQFMLPEIVLLDPELTISVPPDVTASTGLDALIQVLEPFVSKFANPITDAFCREGLRRAARSLKKAYDDGTDMNAREDMAITSLFGGLALANAKLGVVHGFAGVIGGMVTIPHGVICATLLPYAIKINVKSITVRDPHSAALKRYDEVAQILTGNQKATAMDGVLWIHELCKYLKVPTLSSFGLTVSEFPMIIEKSVASSSMKGNPIELTYWELEEILVKAL</sequence>
<protein>
    <submittedName>
        <fullName evidence="6">Alcohol dehydrogenase</fullName>
    </submittedName>
</protein>
<evidence type="ECO:0000313" key="6">
    <source>
        <dbReference type="EMBL" id="KNZ41634.1"/>
    </source>
</evidence>
<dbReference type="Gene3D" id="3.40.50.1970">
    <property type="match status" value="1"/>
</dbReference>
<dbReference type="EMBL" id="LGYO01000027">
    <property type="protein sequence ID" value="KNZ41634.1"/>
    <property type="molecule type" value="Genomic_DNA"/>
</dbReference>
<accession>A0A0L6TZD4</accession>
<dbReference type="CDD" id="cd08183">
    <property type="entry name" value="Fe-ADH-like"/>
    <property type="match status" value="1"/>
</dbReference>
<evidence type="ECO:0000256" key="3">
    <source>
        <dbReference type="ARBA" id="ARBA00023027"/>
    </source>
</evidence>
<dbReference type="PANTHER" id="PTHR11496">
    <property type="entry name" value="ALCOHOL DEHYDROGENASE"/>
    <property type="match status" value="1"/>
</dbReference>
<dbReference type="GO" id="GO:0004022">
    <property type="term" value="F:alcohol dehydrogenase (NAD+) activity"/>
    <property type="evidence" value="ECO:0007669"/>
    <property type="project" value="UniProtKB-ARBA"/>
</dbReference>
<dbReference type="Proteomes" id="UP000036873">
    <property type="component" value="Unassembled WGS sequence"/>
</dbReference>
<feature type="domain" description="Fe-containing alcohol dehydrogenase-like C-terminal" evidence="5">
    <location>
        <begin position="186"/>
        <end position="383"/>
    </location>
</feature>
<keyword evidence="2" id="KW-0560">Oxidoreductase</keyword>
<comment type="similarity">
    <text evidence="1">Belongs to the iron-containing alcohol dehydrogenase family.</text>
</comment>
<evidence type="ECO:0000259" key="5">
    <source>
        <dbReference type="Pfam" id="PF25137"/>
    </source>
</evidence>
<reference evidence="7" key="1">
    <citation type="submission" date="2015-07" db="EMBL/GenBank/DDBJ databases">
        <title>Draft genome sequence of Acetobacterium bakii DSM 8293, a potential psychrophilic chemical producer through syngas fermentation.</title>
        <authorList>
            <person name="Song Y."/>
            <person name="Hwang S."/>
            <person name="Cho B.-K."/>
        </authorList>
    </citation>
    <scope>NUCLEOTIDE SEQUENCE [LARGE SCALE GENOMIC DNA]</scope>
    <source>
        <strain evidence="7">DSM 8239</strain>
    </source>
</reference>
<organism evidence="6 7">
    <name type="scientific">Acetobacterium bakii</name>
    <dbReference type="NCBI Taxonomy" id="52689"/>
    <lineage>
        <taxon>Bacteria</taxon>
        <taxon>Bacillati</taxon>
        <taxon>Bacillota</taxon>
        <taxon>Clostridia</taxon>
        <taxon>Eubacteriales</taxon>
        <taxon>Eubacteriaceae</taxon>
        <taxon>Acetobacterium</taxon>
    </lineage>
</organism>
<proteinExistence type="inferred from homology"/>
<comment type="caution">
    <text evidence="6">The sequence shown here is derived from an EMBL/GenBank/DDBJ whole genome shotgun (WGS) entry which is preliminary data.</text>
</comment>
<dbReference type="InterPro" id="IPR018211">
    <property type="entry name" value="ADH_Fe_CS"/>
</dbReference>
<evidence type="ECO:0000256" key="2">
    <source>
        <dbReference type="ARBA" id="ARBA00023002"/>
    </source>
</evidence>
<dbReference type="PANTHER" id="PTHR11496:SF102">
    <property type="entry name" value="ALCOHOL DEHYDROGENASE 4"/>
    <property type="match status" value="1"/>
</dbReference>
<name>A0A0L6TZD4_9FIRM</name>
<dbReference type="InterPro" id="IPR039697">
    <property type="entry name" value="Alcohol_dehydrogenase_Fe"/>
</dbReference>
<dbReference type="InterPro" id="IPR056798">
    <property type="entry name" value="ADH_Fe_C"/>
</dbReference>
<keyword evidence="7" id="KW-1185">Reference proteome</keyword>
<dbReference type="AlphaFoldDB" id="A0A0L6TZD4"/>
<dbReference type="RefSeq" id="WP_050740573.1">
    <property type="nucleotide sequence ID" value="NZ_LGYO01000027.1"/>
</dbReference>
<dbReference type="STRING" id="52689.AKG39_11395"/>
<dbReference type="InterPro" id="IPR001670">
    <property type="entry name" value="ADH_Fe/GldA"/>
</dbReference>
<feature type="domain" description="Alcohol dehydrogenase iron-type/glycerol dehydrogenase GldA" evidence="4">
    <location>
        <begin position="9"/>
        <end position="175"/>
    </location>
</feature>
<dbReference type="Pfam" id="PF00465">
    <property type="entry name" value="Fe-ADH"/>
    <property type="match status" value="1"/>
</dbReference>
<evidence type="ECO:0000313" key="7">
    <source>
        <dbReference type="Proteomes" id="UP000036873"/>
    </source>
</evidence>
<dbReference type="GO" id="GO:0046872">
    <property type="term" value="F:metal ion binding"/>
    <property type="evidence" value="ECO:0007669"/>
    <property type="project" value="InterPro"/>
</dbReference>
<dbReference type="FunFam" id="3.40.50.1970:FF:000003">
    <property type="entry name" value="Alcohol dehydrogenase, iron-containing"/>
    <property type="match status" value="1"/>
</dbReference>
<dbReference type="SUPFAM" id="SSF56796">
    <property type="entry name" value="Dehydroquinate synthase-like"/>
    <property type="match status" value="1"/>
</dbReference>
<keyword evidence="3" id="KW-0520">NAD</keyword>
<dbReference type="Gene3D" id="1.20.1090.10">
    <property type="entry name" value="Dehydroquinate synthase-like - alpha domain"/>
    <property type="match status" value="1"/>
</dbReference>
<evidence type="ECO:0000256" key="1">
    <source>
        <dbReference type="ARBA" id="ARBA00007358"/>
    </source>
</evidence>
<gene>
    <name evidence="6" type="ORF">AKG39_11395</name>
</gene>
<evidence type="ECO:0000259" key="4">
    <source>
        <dbReference type="Pfam" id="PF00465"/>
    </source>
</evidence>
<dbReference type="OrthoDB" id="9804734at2"/>